<feature type="domain" description="DinB-like" evidence="1">
    <location>
        <begin position="20"/>
        <end position="147"/>
    </location>
</feature>
<comment type="caution">
    <text evidence="2">The sequence shown here is derived from an EMBL/GenBank/DDBJ whole genome shotgun (WGS) entry which is preliminary data.</text>
</comment>
<dbReference type="RefSeq" id="WP_270877412.1">
    <property type="nucleotide sequence ID" value="NZ_JAQFVF010000001.1"/>
</dbReference>
<gene>
    <name evidence="2" type="ORF">ACFPOG_05570</name>
</gene>
<accession>A0ABW0K3S2</accession>
<evidence type="ECO:0000259" key="1">
    <source>
        <dbReference type="Pfam" id="PF12867"/>
    </source>
</evidence>
<dbReference type="SUPFAM" id="SSF109854">
    <property type="entry name" value="DinB/YfiT-like putative metalloenzymes"/>
    <property type="match status" value="1"/>
</dbReference>
<keyword evidence="3" id="KW-1185">Reference proteome</keyword>
<dbReference type="Gene3D" id="1.20.120.450">
    <property type="entry name" value="dinb family like domain"/>
    <property type="match status" value="1"/>
</dbReference>
<dbReference type="InterPro" id="IPR034660">
    <property type="entry name" value="DinB/YfiT-like"/>
</dbReference>
<organism evidence="2 3">
    <name type="scientific">Paenibacillus aestuarii</name>
    <dbReference type="NCBI Taxonomy" id="516965"/>
    <lineage>
        <taxon>Bacteria</taxon>
        <taxon>Bacillati</taxon>
        <taxon>Bacillota</taxon>
        <taxon>Bacilli</taxon>
        <taxon>Bacillales</taxon>
        <taxon>Paenibacillaceae</taxon>
        <taxon>Paenibacillus</taxon>
    </lineage>
</organism>
<name>A0ABW0K3S2_9BACL</name>
<proteinExistence type="predicted"/>
<dbReference type="EMBL" id="JBHSMJ010000009">
    <property type="protein sequence ID" value="MFC5447717.1"/>
    <property type="molecule type" value="Genomic_DNA"/>
</dbReference>
<dbReference type="InterPro" id="IPR024775">
    <property type="entry name" value="DinB-like"/>
</dbReference>
<reference evidence="3" key="1">
    <citation type="journal article" date="2019" name="Int. J. Syst. Evol. Microbiol.">
        <title>The Global Catalogue of Microorganisms (GCM) 10K type strain sequencing project: providing services to taxonomists for standard genome sequencing and annotation.</title>
        <authorList>
            <consortium name="The Broad Institute Genomics Platform"/>
            <consortium name="The Broad Institute Genome Sequencing Center for Infectious Disease"/>
            <person name="Wu L."/>
            <person name="Ma J."/>
        </authorList>
    </citation>
    <scope>NUCLEOTIDE SEQUENCE [LARGE SCALE GENOMIC DNA]</scope>
    <source>
        <strain evidence="3">KACC 11904</strain>
    </source>
</reference>
<dbReference type="Pfam" id="PF12867">
    <property type="entry name" value="DinB_2"/>
    <property type="match status" value="1"/>
</dbReference>
<evidence type="ECO:0000313" key="2">
    <source>
        <dbReference type="EMBL" id="MFC5447717.1"/>
    </source>
</evidence>
<evidence type="ECO:0000313" key="3">
    <source>
        <dbReference type="Proteomes" id="UP001596044"/>
    </source>
</evidence>
<dbReference type="Proteomes" id="UP001596044">
    <property type="component" value="Unassembled WGS sequence"/>
</dbReference>
<sequence length="156" mass="17985">MNKTAIVSEKLKIAQWAQSLCTLSDERWFQAFYEGSWGTADVIAHFIVWDRFMMEQRIAYLLRDELLPQHPIDVQTMNQQASQYARSGISKGDLIETFLSIRQALVSQIEAVPDEKFPLPLPGKPSLTLAAYLESMIQHDLKHQEQIDQFLQMSKD</sequence>
<protein>
    <submittedName>
        <fullName evidence="2">DinB family protein</fullName>
    </submittedName>
</protein>